<evidence type="ECO:0000313" key="3">
    <source>
        <dbReference type="Proteomes" id="UP001196413"/>
    </source>
</evidence>
<organism evidence="2 3">
    <name type="scientific">Parelaphostrongylus tenuis</name>
    <name type="common">Meningeal worm</name>
    <dbReference type="NCBI Taxonomy" id="148309"/>
    <lineage>
        <taxon>Eukaryota</taxon>
        <taxon>Metazoa</taxon>
        <taxon>Ecdysozoa</taxon>
        <taxon>Nematoda</taxon>
        <taxon>Chromadorea</taxon>
        <taxon>Rhabditida</taxon>
        <taxon>Rhabditina</taxon>
        <taxon>Rhabditomorpha</taxon>
        <taxon>Strongyloidea</taxon>
        <taxon>Metastrongylidae</taxon>
        <taxon>Parelaphostrongylus</taxon>
    </lineage>
</organism>
<sequence length="84" mass="9108">MGCSFKQSTAKSSLNDDCAERTSDSDDSDAWPVLSAAPKWNDEDWLDEESTQHPSANSPVTSTDSGICASVGPEDEQTSLDWHE</sequence>
<evidence type="ECO:0000256" key="1">
    <source>
        <dbReference type="SAM" id="MobiDB-lite"/>
    </source>
</evidence>
<feature type="compositionally biased region" description="Polar residues" evidence="1">
    <location>
        <begin position="52"/>
        <end position="65"/>
    </location>
</feature>
<feature type="compositionally biased region" description="Polar residues" evidence="1">
    <location>
        <begin position="1"/>
        <end position="15"/>
    </location>
</feature>
<accession>A0AAD5MSJ2</accession>
<gene>
    <name evidence="2" type="ORF">KIN20_023850</name>
</gene>
<dbReference type="AlphaFoldDB" id="A0AAD5MSJ2"/>
<reference evidence="2" key="1">
    <citation type="submission" date="2021-06" db="EMBL/GenBank/DDBJ databases">
        <title>Parelaphostrongylus tenuis whole genome reference sequence.</title>
        <authorList>
            <person name="Garwood T.J."/>
            <person name="Larsen P.A."/>
            <person name="Fountain-Jones N.M."/>
            <person name="Garbe J.R."/>
            <person name="Macchietto M.G."/>
            <person name="Kania S.A."/>
            <person name="Gerhold R.W."/>
            <person name="Richards J.E."/>
            <person name="Wolf T.M."/>
        </authorList>
    </citation>
    <scope>NUCLEOTIDE SEQUENCE</scope>
    <source>
        <strain evidence="2">MNPRO001-30</strain>
        <tissue evidence="2">Meninges</tissue>
    </source>
</reference>
<comment type="caution">
    <text evidence="2">The sequence shown here is derived from an EMBL/GenBank/DDBJ whole genome shotgun (WGS) entry which is preliminary data.</text>
</comment>
<dbReference type="EMBL" id="JAHQIW010004827">
    <property type="protein sequence ID" value="KAJ1363890.1"/>
    <property type="molecule type" value="Genomic_DNA"/>
</dbReference>
<protein>
    <submittedName>
        <fullName evidence="2">Uncharacterized protein</fullName>
    </submittedName>
</protein>
<feature type="region of interest" description="Disordered" evidence="1">
    <location>
        <begin position="1"/>
        <end position="84"/>
    </location>
</feature>
<keyword evidence="3" id="KW-1185">Reference proteome</keyword>
<evidence type="ECO:0000313" key="2">
    <source>
        <dbReference type="EMBL" id="KAJ1363890.1"/>
    </source>
</evidence>
<name>A0AAD5MSJ2_PARTN</name>
<dbReference type="Proteomes" id="UP001196413">
    <property type="component" value="Unassembled WGS sequence"/>
</dbReference>
<proteinExistence type="predicted"/>